<evidence type="ECO:0000313" key="4">
    <source>
        <dbReference type="EMBL" id="GFQ87353.1"/>
    </source>
</evidence>
<proteinExistence type="inferred from homology"/>
<dbReference type="EMBL" id="BMAO01023210">
    <property type="protein sequence ID" value="GFQ87353.1"/>
    <property type="molecule type" value="Genomic_DNA"/>
</dbReference>
<dbReference type="AlphaFoldDB" id="A0A8X6FS22"/>
<dbReference type="InterPro" id="IPR027417">
    <property type="entry name" value="P-loop_NTPase"/>
</dbReference>
<keyword evidence="5" id="KW-1185">Reference proteome</keyword>
<organism evidence="4 5">
    <name type="scientific">Trichonephila clavata</name>
    <name type="common">Joro spider</name>
    <name type="synonym">Nephila clavata</name>
    <dbReference type="NCBI Taxonomy" id="2740835"/>
    <lineage>
        <taxon>Eukaryota</taxon>
        <taxon>Metazoa</taxon>
        <taxon>Ecdysozoa</taxon>
        <taxon>Arthropoda</taxon>
        <taxon>Chelicerata</taxon>
        <taxon>Arachnida</taxon>
        <taxon>Araneae</taxon>
        <taxon>Araneomorphae</taxon>
        <taxon>Entelegynae</taxon>
        <taxon>Araneoidea</taxon>
        <taxon>Nephilidae</taxon>
        <taxon>Trichonephila</taxon>
    </lineage>
</organism>
<name>A0A8X6FS22_TRICU</name>
<dbReference type="SUPFAM" id="SSF52540">
    <property type="entry name" value="P-loop containing nucleoside triphosphate hydrolases"/>
    <property type="match status" value="1"/>
</dbReference>
<evidence type="ECO:0000259" key="3">
    <source>
        <dbReference type="Pfam" id="PF00685"/>
    </source>
</evidence>
<keyword evidence="2" id="KW-0808">Transferase</keyword>
<feature type="domain" description="Sulfotransferase" evidence="3">
    <location>
        <begin position="35"/>
        <end position="243"/>
    </location>
</feature>
<accession>A0A8X6FS22</accession>
<dbReference type="InterPro" id="IPR000863">
    <property type="entry name" value="Sulfotransferase_dom"/>
</dbReference>
<evidence type="ECO:0000256" key="2">
    <source>
        <dbReference type="ARBA" id="ARBA00022679"/>
    </source>
</evidence>
<dbReference type="PANTHER" id="PTHR11783">
    <property type="entry name" value="SULFOTRANSFERASE SULT"/>
    <property type="match status" value="1"/>
</dbReference>
<sequence>MVKKPRNIKVDGMRLPPVAVPEIYHEAVKFNPGKEDIIIATYPKCGTTWTLQIVSLILRNGEPITNKEEFFTYVPFLELTPMEKISQMSKPRLLKTHLPFDPLKYNTEAKYIYIARHPADHIVSFYHHLRFFTMYFFQDGTLEDVLSLFMAGEGDYNDFFDHLLAAYKYRNKPNVLLLTFESMKADHRGACLKIARFLGEEYHKRLLDDDEAVLKKVTEYSSLEYMKATVNEFLKHLLNAIPSEEDQKRNPVMKKIAELVQEAKEKGITSKGMFIRKGTTGDGKVSLSGEQLDRLKEHIRERTTDSDVMSLWEDF</sequence>
<dbReference type="OrthoDB" id="6422640at2759"/>
<gene>
    <name evidence="4" type="primary">SULT3A1</name>
    <name evidence="4" type="ORF">TNCT_598831</name>
</gene>
<dbReference type="Gene3D" id="3.40.50.300">
    <property type="entry name" value="P-loop containing nucleotide triphosphate hydrolases"/>
    <property type="match status" value="1"/>
</dbReference>
<evidence type="ECO:0000313" key="5">
    <source>
        <dbReference type="Proteomes" id="UP000887116"/>
    </source>
</evidence>
<dbReference type="Proteomes" id="UP000887116">
    <property type="component" value="Unassembled WGS sequence"/>
</dbReference>
<dbReference type="Pfam" id="PF00685">
    <property type="entry name" value="Sulfotransfer_1"/>
    <property type="match status" value="1"/>
</dbReference>
<comment type="caution">
    <text evidence="4">The sequence shown here is derived from an EMBL/GenBank/DDBJ whole genome shotgun (WGS) entry which is preliminary data.</text>
</comment>
<protein>
    <submittedName>
        <fullName evidence="4">Amine sulfotransferase</fullName>
    </submittedName>
</protein>
<comment type="similarity">
    <text evidence="1">Belongs to the sulfotransferase 1 family.</text>
</comment>
<dbReference type="GO" id="GO:0008146">
    <property type="term" value="F:sulfotransferase activity"/>
    <property type="evidence" value="ECO:0007669"/>
    <property type="project" value="InterPro"/>
</dbReference>
<evidence type="ECO:0000256" key="1">
    <source>
        <dbReference type="ARBA" id="ARBA00005771"/>
    </source>
</evidence>
<reference evidence="4" key="1">
    <citation type="submission" date="2020-07" db="EMBL/GenBank/DDBJ databases">
        <title>Multicomponent nature underlies the extraordinary mechanical properties of spider dragline silk.</title>
        <authorList>
            <person name="Kono N."/>
            <person name="Nakamura H."/>
            <person name="Mori M."/>
            <person name="Yoshida Y."/>
            <person name="Ohtoshi R."/>
            <person name="Malay A.D."/>
            <person name="Moran D.A.P."/>
            <person name="Tomita M."/>
            <person name="Numata K."/>
            <person name="Arakawa K."/>
        </authorList>
    </citation>
    <scope>NUCLEOTIDE SEQUENCE</scope>
</reference>